<dbReference type="Pfam" id="PF03747">
    <property type="entry name" value="ADP_ribosyl_GH"/>
    <property type="match status" value="1"/>
</dbReference>
<dbReference type="Proteomes" id="UP001432995">
    <property type="component" value="Unassembled WGS sequence"/>
</dbReference>
<dbReference type="Gene3D" id="1.10.4080.10">
    <property type="entry name" value="ADP-ribosylation/Crystallin J1"/>
    <property type="match status" value="1"/>
</dbReference>
<name>A0ABV1R797_9HYPH</name>
<dbReference type="InterPro" id="IPR005502">
    <property type="entry name" value="Ribosyl_crysJ1"/>
</dbReference>
<evidence type="ECO:0000313" key="2">
    <source>
        <dbReference type="Proteomes" id="UP001432995"/>
    </source>
</evidence>
<protein>
    <submittedName>
        <fullName evidence="1">ADP-ribosylglycohydrolase family protein</fullName>
        <ecNumber evidence="1">3.2.2.-</ecNumber>
    </submittedName>
</protein>
<dbReference type="EMBL" id="JBELQD010000025">
    <property type="protein sequence ID" value="MER2290542.1"/>
    <property type="molecule type" value="Genomic_DNA"/>
</dbReference>
<keyword evidence="1" id="KW-0378">Hydrolase</keyword>
<dbReference type="InterPro" id="IPR050792">
    <property type="entry name" value="ADP-ribosylglycohydrolase"/>
</dbReference>
<proteinExistence type="predicted"/>
<sequence length="303" mass="32117">MSDAVRDRALGAFIGLAVGDALGTTLEFEARDTKPPVYDMVGGGPFDLLPGQWTDDTSMALCLGDSLIAFGGLDEHDLMERFCRWYQAGENSCTGACFDIGLTTREALELFRRTGDPLAAPTDARAAGNGSIMRLAPVVLRYWNDPDGLRDVSRRQSYTAHGADEAVDACDALATVAGASLIAGKPLSDVLSASYGPFCPGVQTIMDGSYLGKARSSIRSSGYVIHTLEAALWAVSETTTFRDTVLLAVNLGDDADTVGAVTGQIAGAAYGVSSIPEEWYARLAWNERLADVADQLFGASIRV</sequence>
<reference evidence="1" key="1">
    <citation type="submission" date="2024-06" db="EMBL/GenBank/DDBJ databases">
        <authorList>
            <person name="Campbell A.G."/>
        </authorList>
    </citation>
    <scope>NUCLEOTIDE SEQUENCE</scope>
    <source>
        <strain evidence="1">EM17</strain>
    </source>
</reference>
<accession>A0ABV1R797</accession>
<dbReference type="PANTHER" id="PTHR16222:SF12">
    <property type="entry name" value="ADP-RIBOSYLGLYCOHYDROLASE-RELATED"/>
    <property type="match status" value="1"/>
</dbReference>
<organism evidence="1 2">
    <name type="scientific">Methylobacterium brachiatum</name>
    <dbReference type="NCBI Taxonomy" id="269660"/>
    <lineage>
        <taxon>Bacteria</taxon>
        <taxon>Pseudomonadati</taxon>
        <taxon>Pseudomonadota</taxon>
        <taxon>Alphaproteobacteria</taxon>
        <taxon>Hyphomicrobiales</taxon>
        <taxon>Methylobacteriaceae</taxon>
        <taxon>Methylobacterium</taxon>
    </lineage>
</organism>
<gene>
    <name evidence="1" type="ORF">ABS770_19985</name>
</gene>
<comment type="caution">
    <text evidence="1">The sequence shown here is derived from an EMBL/GenBank/DDBJ whole genome shotgun (WGS) entry which is preliminary data.</text>
</comment>
<dbReference type="PANTHER" id="PTHR16222">
    <property type="entry name" value="ADP-RIBOSYLGLYCOHYDROLASE"/>
    <property type="match status" value="1"/>
</dbReference>
<evidence type="ECO:0000313" key="1">
    <source>
        <dbReference type="EMBL" id="MER2290542.1"/>
    </source>
</evidence>
<dbReference type="EC" id="3.2.2.-" evidence="1"/>
<dbReference type="RefSeq" id="WP_350379924.1">
    <property type="nucleotide sequence ID" value="NZ_JBELQD010000025.1"/>
</dbReference>
<dbReference type="InterPro" id="IPR036705">
    <property type="entry name" value="Ribosyl_crysJ1_sf"/>
</dbReference>
<dbReference type="SUPFAM" id="SSF101478">
    <property type="entry name" value="ADP-ribosylglycohydrolase"/>
    <property type="match status" value="1"/>
</dbReference>
<keyword evidence="2" id="KW-1185">Reference proteome</keyword>
<dbReference type="GO" id="GO:0016798">
    <property type="term" value="F:hydrolase activity, acting on glycosyl bonds"/>
    <property type="evidence" value="ECO:0007669"/>
    <property type="project" value="UniProtKB-KW"/>
</dbReference>
<keyword evidence="1" id="KW-0326">Glycosidase</keyword>